<sequence>MTMWLIKSVHCLCGTLEIGGKSIPIKPLVEKVIGAPNGPIPVELSRDGDLRLKNKFTTKGRGQLIHITICHMLKENTKDEFTISFMLVALCVYLAPMANLSMNRDYLGDLSNVIFTECVASYSAPQGIPRILHIKEIENTIYCNEMTCEDGDRQPGKPSRGVPAVDVDEPSILDNLVSRMNQRLKHRHDEIISHCIQQVEAILDASDKEIISEFHTEIVKLTAGNGLASTSQPVEASRKRDQSDVIFAAGNAATHDAEQGESDKKNSGPKATDSSTPQKNVAHDDQSIFEIVAIAAFAAHDASQIEHMCEKSTEQSMRAACYGNGAEKDEGRQATSDADHSPIEEQFPGASMMDSVIDNTTIDTKEVAQMLETIVIDDSSQESRPAVITVPQLTEPIPDGECFPDPGTVPPATKHRAKRCKSSHTSVEAIAQLGKGKAVQDEFTLKLFQDHVLRTIKGKGDAVKVSIDGAYVTEEEFQSALKYSGEVDSNFMWVCCKATMVDWDSKNKIIMDPVAVVSFSIPVLNLQLAIDMWRRVEGNGQFGFTIFPVSYPESPYQENTYAHTYFLQGF</sequence>
<dbReference type="HOGENOM" id="CLU_012363_0_0_1"/>
<reference evidence="3" key="1">
    <citation type="submission" date="2015-04" db="UniProtKB">
        <authorList>
            <consortium name="EnsemblPlants"/>
        </authorList>
    </citation>
    <scope>IDENTIFICATION</scope>
</reference>
<evidence type="ECO:0000313" key="4">
    <source>
        <dbReference type="Proteomes" id="UP000026962"/>
    </source>
</evidence>
<proteinExistence type="predicted"/>
<dbReference type="AlphaFoldDB" id="A0A0E0JRL7"/>
<feature type="region of interest" description="Disordered" evidence="1">
    <location>
        <begin position="326"/>
        <end position="346"/>
    </location>
</feature>
<feature type="transmembrane region" description="Helical" evidence="2">
    <location>
        <begin position="81"/>
        <end position="102"/>
    </location>
</feature>
<feature type="compositionally biased region" description="Basic and acidic residues" evidence="1">
    <location>
        <begin position="326"/>
        <end position="343"/>
    </location>
</feature>
<keyword evidence="2" id="KW-1133">Transmembrane helix</keyword>
<keyword evidence="2" id="KW-0472">Membrane</keyword>
<dbReference type="Proteomes" id="UP000026962">
    <property type="component" value="Chromosome 1"/>
</dbReference>
<keyword evidence="2" id="KW-0812">Transmembrane</keyword>
<protein>
    <submittedName>
        <fullName evidence="3">Uncharacterized protein</fullName>
    </submittedName>
</protein>
<feature type="region of interest" description="Disordered" evidence="1">
    <location>
        <begin position="252"/>
        <end position="281"/>
    </location>
</feature>
<name>A0A0E0JRL7_ORYPU</name>
<evidence type="ECO:0000256" key="1">
    <source>
        <dbReference type="SAM" id="MobiDB-lite"/>
    </source>
</evidence>
<dbReference type="Gramene" id="OPUNC01G37570.1">
    <property type="protein sequence ID" value="OPUNC01G37570.1"/>
    <property type="gene ID" value="OPUNC01G37570"/>
</dbReference>
<dbReference type="eggNOG" id="ENOG502R4FH">
    <property type="taxonomic scope" value="Eukaryota"/>
</dbReference>
<dbReference type="STRING" id="4537.A0A0E0JRL7"/>
<dbReference type="EnsemblPlants" id="OPUNC01G37570.1">
    <property type="protein sequence ID" value="OPUNC01G37570.1"/>
    <property type="gene ID" value="OPUNC01G37570"/>
</dbReference>
<accession>A0A0E0JRL7</accession>
<feature type="compositionally biased region" description="Basic and acidic residues" evidence="1">
    <location>
        <begin position="255"/>
        <end position="266"/>
    </location>
</feature>
<keyword evidence="4" id="KW-1185">Reference proteome</keyword>
<organism evidence="3">
    <name type="scientific">Oryza punctata</name>
    <name type="common">Red rice</name>
    <dbReference type="NCBI Taxonomy" id="4537"/>
    <lineage>
        <taxon>Eukaryota</taxon>
        <taxon>Viridiplantae</taxon>
        <taxon>Streptophyta</taxon>
        <taxon>Embryophyta</taxon>
        <taxon>Tracheophyta</taxon>
        <taxon>Spermatophyta</taxon>
        <taxon>Magnoliopsida</taxon>
        <taxon>Liliopsida</taxon>
        <taxon>Poales</taxon>
        <taxon>Poaceae</taxon>
        <taxon>BOP clade</taxon>
        <taxon>Oryzoideae</taxon>
        <taxon>Oryzeae</taxon>
        <taxon>Oryzinae</taxon>
        <taxon>Oryza</taxon>
    </lineage>
</organism>
<evidence type="ECO:0000313" key="3">
    <source>
        <dbReference type="EnsemblPlants" id="OPUNC01G37570.1"/>
    </source>
</evidence>
<reference evidence="3" key="2">
    <citation type="submission" date="2018-05" db="EMBL/GenBank/DDBJ databases">
        <title>OpunRS2 (Oryza punctata Reference Sequence Version 2).</title>
        <authorList>
            <person name="Zhang J."/>
            <person name="Kudrna D."/>
            <person name="Lee S."/>
            <person name="Talag J."/>
            <person name="Welchert J."/>
            <person name="Wing R.A."/>
        </authorList>
    </citation>
    <scope>NUCLEOTIDE SEQUENCE [LARGE SCALE GENOMIC DNA]</scope>
</reference>
<evidence type="ECO:0000256" key="2">
    <source>
        <dbReference type="SAM" id="Phobius"/>
    </source>
</evidence>